<organism evidence="2 3">
    <name type="scientific">Aromia moschata</name>
    <dbReference type="NCBI Taxonomy" id="1265417"/>
    <lineage>
        <taxon>Eukaryota</taxon>
        <taxon>Metazoa</taxon>
        <taxon>Ecdysozoa</taxon>
        <taxon>Arthropoda</taxon>
        <taxon>Hexapoda</taxon>
        <taxon>Insecta</taxon>
        <taxon>Pterygota</taxon>
        <taxon>Neoptera</taxon>
        <taxon>Endopterygota</taxon>
        <taxon>Coleoptera</taxon>
        <taxon>Polyphaga</taxon>
        <taxon>Cucujiformia</taxon>
        <taxon>Chrysomeloidea</taxon>
        <taxon>Cerambycidae</taxon>
        <taxon>Cerambycinae</taxon>
        <taxon>Callichromatini</taxon>
        <taxon>Aromia</taxon>
    </lineage>
</organism>
<comment type="caution">
    <text evidence="2">The sequence shown here is derived from an EMBL/GenBank/DDBJ whole genome shotgun (WGS) entry which is preliminary data.</text>
</comment>
<name>A0AAV8YKV9_9CUCU</name>
<proteinExistence type="predicted"/>
<accession>A0AAV8YKV9</accession>
<evidence type="ECO:0000313" key="3">
    <source>
        <dbReference type="Proteomes" id="UP001162162"/>
    </source>
</evidence>
<keyword evidence="3" id="KW-1185">Reference proteome</keyword>
<feature type="region of interest" description="Disordered" evidence="1">
    <location>
        <begin position="44"/>
        <end position="64"/>
    </location>
</feature>
<gene>
    <name evidence="2" type="ORF">NQ318_007442</name>
</gene>
<evidence type="ECO:0000313" key="2">
    <source>
        <dbReference type="EMBL" id="KAJ8952275.1"/>
    </source>
</evidence>
<reference evidence="2" key="1">
    <citation type="journal article" date="2023" name="Insect Mol. Biol.">
        <title>Genome sequencing provides insights into the evolution of gene families encoding plant cell wall-degrading enzymes in longhorned beetles.</title>
        <authorList>
            <person name="Shin N.R."/>
            <person name="Okamura Y."/>
            <person name="Kirsch R."/>
            <person name="Pauchet Y."/>
        </authorList>
    </citation>
    <scope>NUCLEOTIDE SEQUENCE</scope>
    <source>
        <strain evidence="2">AMC_N1</strain>
    </source>
</reference>
<sequence length="153" mass="17343">MTSDDNVSKKLNIKSKTTPLRRSVSTTSLGLLYTTHLNLRDTKSYTGGMEDAKSVSSEENEVKSDKIGELMNKNMYKPPVKDEIETKDAITNETVIIKEDVLSHGGKNYTVNEIAHVWKKDCRIWLWKNCAELKRNKSVGEKMRAGQIKVKNP</sequence>
<dbReference type="EMBL" id="JAPWTK010000071">
    <property type="protein sequence ID" value="KAJ8952275.1"/>
    <property type="molecule type" value="Genomic_DNA"/>
</dbReference>
<evidence type="ECO:0000256" key="1">
    <source>
        <dbReference type="SAM" id="MobiDB-lite"/>
    </source>
</evidence>
<dbReference type="Proteomes" id="UP001162162">
    <property type="component" value="Unassembled WGS sequence"/>
</dbReference>
<dbReference type="AlphaFoldDB" id="A0AAV8YKV9"/>
<protein>
    <submittedName>
        <fullName evidence="2">Uncharacterized protein</fullName>
    </submittedName>
</protein>